<evidence type="ECO:0000256" key="1">
    <source>
        <dbReference type="ARBA" id="ARBA00001964"/>
    </source>
</evidence>
<dbReference type="InterPro" id="IPR050642">
    <property type="entry name" value="PDH_E1_Alpha_Subunit"/>
</dbReference>
<dbReference type="RefSeq" id="WP_169454147.1">
    <property type="nucleotide sequence ID" value="NZ_CP051774.1"/>
</dbReference>
<reference evidence="5 6" key="1">
    <citation type="submission" date="2020-04" db="EMBL/GenBank/DDBJ databases">
        <title>Luteolibacter sp. G-1-1-1 isolated from soil.</title>
        <authorList>
            <person name="Dahal R.H."/>
        </authorList>
    </citation>
    <scope>NUCLEOTIDE SEQUENCE [LARGE SCALE GENOMIC DNA]</scope>
    <source>
        <strain evidence="5 6">G-1-1-1</strain>
    </source>
</reference>
<evidence type="ECO:0000256" key="2">
    <source>
        <dbReference type="ARBA" id="ARBA00023002"/>
    </source>
</evidence>
<dbReference type="Pfam" id="PF00676">
    <property type="entry name" value="E1_dh"/>
    <property type="match status" value="1"/>
</dbReference>
<protein>
    <recommendedName>
        <fullName evidence="4">Dehydrogenase E1 component domain-containing protein</fullName>
    </recommendedName>
</protein>
<dbReference type="PANTHER" id="PTHR11516:SF60">
    <property type="entry name" value="PYRUVATE DEHYDROGENASE E1 COMPONENT SUBUNIT ALPHA"/>
    <property type="match status" value="1"/>
</dbReference>
<name>A0A858RH12_9BACT</name>
<dbReference type="SUPFAM" id="SSF52518">
    <property type="entry name" value="Thiamin diphosphate-binding fold (THDP-binding)"/>
    <property type="match status" value="1"/>
</dbReference>
<evidence type="ECO:0000313" key="6">
    <source>
        <dbReference type="Proteomes" id="UP000501812"/>
    </source>
</evidence>
<organism evidence="5 6">
    <name type="scientific">Luteolibacter luteus</name>
    <dbReference type="NCBI Taxonomy" id="2728835"/>
    <lineage>
        <taxon>Bacteria</taxon>
        <taxon>Pseudomonadati</taxon>
        <taxon>Verrucomicrobiota</taxon>
        <taxon>Verrucomicrobiia</taxon>
        <taxon>Verrucomicrobiales</taxon>
        <taxon>Verrucomicrobiaceae</taxon>
        <taxon>Luteolibacter</taxon>
    </lineage>
</organism>
<evidence type="ECO:0000259" key="4">
    <source>
        <dbReference type="Pfam" id="PF00676"/>
    </source>
</evidence>
<dbReference type="GO" id="GO:0004739">
    <property type="term" value="F:pyruvate dehydrogenase (acetyl-transferring) activity"/>
    <property type="evidence" value="ECO:0007669"/>
    <property type="project" value="TreeGrafter"/>
</dbReference>
<dbReference type="Gene3D" id="3.40.50.970">
    <property type="match status" value="1"/>
</dbReference>
<dbReference type="EMBL" id="CP051774">
    <property type="protein sequence ID" value="QJE95834.1"/>
    <property type="molecule type" value="Genomic_DNA"/>
</dbReference>
<proteinExistence type="predicted"/>
<keyword evidence="6" id="KW-1185">Reference proteome</keyword>
<dbReference type="PANTHER" id="PTHR11516">
    <property type="entry name" value="PYRUVATE DEHYDROGENASE E1 COMPONENT, ALPHA SUBUNIT BACTERIAL AND ORGANELLAR"/>
    <property type="match status" value="1"/>
</dbReference>
<dbReference type="Proteomes" id="UP000501812">
    <property type="component" value="Chromosome"/>
</dbReference>
<keyword evidence="3" id="KW-0786">Thiamine pyrophosphate</keyword>
<evidence type="ECO:0000313" key="5">
    <source>
        <dbReference type="EMBL" id="QJE95834.1"/>
    </source>
</evidence>
<feature type="domain" description="Dehydrogenase E1 component" evidence="4">
    <location>
        <begin position="23"/>
        <end position="135"/>
    </location>
</feature>
<accession>A0A858RH12</accession>
<sequence length="141" mass="15248">MSTYREHPINRDLTAEDKIDLFRQMVRIRRFELEGLRCYTGGKMGGFFVPDIGQESIPVGVRSIMGPEDHTICGWRGIGHAIAAGMSMDACMAEHYGKATGCCKGKGGAMSLFDPEHRFWGAYGLAAAHTPIAAGGGRRGA</sequence>
<keyword evidence="2" id="KW-0560">Oxidoreductase</keyword>
<dbReference type="InterPro" id="IPR001017">
    <property type="entry name" value="DH_E1"/>
</dbReference>
<comment type="cofactor">
    <cofactor evidence="1">
        <name>thiamine diphosphate</name>
        <dbReference type="ChEBI" id="CHEBI:58937"/>
    </cofactor>
</comment>
<dbReference type="InterPro" id="IPR029061">
    <property type="entry name" value="THDP-binding"/>
</dbReference>
<dbReference type="KEGG" id="luo:HHL09_08565"/>
<evidence type="ECO:0000256" key="3">
    <source>
        <dbReference type="ARBA" id="ARBA00023052"/>
    </source>
</evidence>
<dbReference type="GO" id="GO:0006086">
    <property type="term" value="P:pyruvate decarboxylation to acetyl-CoA"/>
    <property type="evidence" value="ECO:0007669"/>
    <property type="project" value="TreeGrafter"/>
</dbReference>
<gene>
    <name evidence="5" type="ORF">HHL09_08565</name>
</gene>
<dbReference type="AlphaFoldDB" id="A0A858RH12"/>